<dbReference type="EMBL" id="GBXM01007769">
    <property type="protein sequence ID" value="JAI00809.1"/>
    <property type="molecule type" value="Transcribed_RNA"/>
</dbReference>
<organism evidence="1">
    <name type="scientific">Anguilla anguilla</name>
    <name type="common">European freshwater eel</name>
    <name type="synonym">Muraena anguilla</name>
    <dbReference type="NCBI Taxonomy" id="7936"/>
    <lineage>
        <taxon>Eukaryota</taxon>
        <taxon>Metazoa</taxon>
        <taxon>Chordata</taxon>
        <taxon>Craniata</taxon>
        <taxon>Vertebrata</taxon>
        <taxon>Euteleostomi</taxon>
        <taxon>Actinopterygii</taxon>
        <taxon>Neopterygii</taxon>
        <taxon>Teleostei</taxon>
        <taxon>Anguilliformes</taxon>
        <taxon>Anguillidae</taxon>
        <taxon>Anguilla</taxon>
    </lineage>
</organism>
<reference evidence="1" key="2">
    <citation type="journal article" date="2015" name="Fish Shellfish Immunol.">
        <title>Early steps in the European eel (Anguilla anguilla)-Vibrio vulnificus interaction in the gills: Role of the RtxA13 toxin.</title>
        <authorList>
            <person name="Callol A."/>
            <person name="Pajuelo D."/>
            <person name="Ebbesson L."/>
            <person name="Teles M."/>
            <person name="MacKenzie S."/>
            <person name="Amaro C."/>
        </authorList>
    </citation>
    <scope>NUCLEOTIDE SEQUENCE</scope>
</reference>
<dbReference type="AlphaFoldDB" id="A0A0E9XGK1"/>
<reference evidence="1" key="1">
    <citation type="submission" date="2014-11" db="EMBL/GenBank/DDBJ databases">
        <authorList>
            <person name="Amaro Gonzalez C."/>
        </authorList>
    </citation>
    <scope>NUCLEOTIDE SEQUENCE</scope>
</reference>
<evidence type="ECO:0000313" key="1">
    <source>
        <dbReference type="EMBL" id="JAI00809.1"/>
    </source>
</evidence>
<name>A0A0E9XGK1_ANGAN</name>
<accession>A0A0E9XGK1</accession>
<sequence length="45" mass="5046">MASTAPPFPRPMPIHDAFSGYKQHKQVQSLHVPTSSIRVCSILHF</sequence>
<proteinExistence type="predicted"/>
<protein>
    <submittedName>
        <fullName evidence="1">Uncharacterized protein</fullName>
    </submittedName>
</protein>